<dbReference type="Proteomes" id="UP000260983">
    <property type="component" value="Unassembled WGS sequence"/>
</dbReference>
<proteinExistence type="predicted"/>
<keyword evidence="1" id="KW-1133">Transmembrane helix</keyword>
<feature type="transmembrane region" description="Helical" evidence="1">
    <location>
        <begin position="12"/>
        <end position="30"/>
    </location>
</feature>
<evidence type="ECO:0000313" key="2">
    <source>
        <dbReference type="EMBL" id="RGN40415.1"/>
    </source>
</evidence>
<gene>
    <name evidence="2" type="ORF">DXB65_01960</name>
</gene>
<name>A0A3E5BSR2_9BACE</name>
<reference evidence="2 3" key="1">
    <citation type="submission" date="2018-08" db="EMBL/GenBank/DDBJ databases">
        <title>A genome reference for cultivated species of the human gut microbiota.</title>
        <authorList>
            <person name="Zou Y."/>
            <person name="Xue W."/>
            <person name="Luo G."/>
        </authorList>
    </citation>
    <scope>NUCLEOTIDE SEQUENCE [LARGE SCALE GENOMIC DNA]</scope>
    <source>
        <strain evidence="2 3">OM05-15BH</strain>
    </source>
</reference>
<sequence length="164" mass="19216">MKKWSLKLVAGIKVIHLFMFYVVLTAFIAIEFKPYLRTISQGEFSAVQWMVNPIIVLTALIYWAKIKMLSFNFLVLWIKKISLCLYRDCGRLFALLFNVIVLELFILLTVLNNFILIYGWHLYLCNLRVGMILVIGGILLEIIFISFFTLIRGDFLFLQTSEFE</sequence>
<evidence type="ECO:0000313" key="3">
    <source>
        <dbReference type="Proteomes" id="UP000260983"/>
    </source>
</evidence>
<protein>
    <submittedName>
        <fullName evidence="2">Uncharacterized protein</fullName>
    </submittedName>
</protein>
<keyword evidence="1" id="KW-0472">Membrane</keyword>
<comment type="caution">
    <text evidence="2">The sequence shown here is derived from an EMBL/GenBank/DDBJ whole genome shotgun (WGS) entry which is preliminary data.</text>
</comment>
<dbReference type="EMBL" id="QSUL01000001">
    <property type="protein sequence ID" value="RGN40415.1"/>
    <property type="molecule type" value="Genomic_DNA"/>
</dbReference>
<feature type="transmembrane region" description="Helical" evidence="1">
    <location>
        <begin position="50"/>
        <end position="78"/>
    </location>
</feature>
<dbReference type="RefSeq" id="WP_117723140.1">
    <property type="nucleotide sequence ID" value="NZ_QSUL01000001.1"/>
</dbReference>
<feature type="transmembrane region" description="Helical" evidence="1">
    <location>
        <begin position="90"/>
        <end position="123"/>
    </location>
</feature>
<accession>A0A3E5BSR2</accession>
<keyword evidence="1" id="KW-0812">Transmembrane</keyword>
<feature type="transmembrane region" description="Helical" evidence="1">
    <location>
        <begin position="129"/>
        <end position="151"/>
    </location>
</feature>
<organism evidence="2 3">
    <name type="scientific">Bacteroides oleiciplenus</name>
    <dbReference type="NCBI Taxonomy" id="626931"/>
    <lineage>
        <taxon>Bacteria</taxon>
        <taxon>Pseudomonadati</taxon>
        <taxon>Bacteroidota</taxon>
        <taxon>Bacteroidia</taxon>
        <taxon>Bacteroidales</taxon>
        <taxon>Bacteroidaceae</taxon>
        <taxon>Bacteroides</taxon>
    </lineage>
</organism>
<dbReference type="AlphaFoldDB" id="A0A3E5BSR2"/>
<evidence type="ECO:0000256" key="1">
    <source>
        <dbReference type="SAM" id="Phobius"/>
    </source>
</evidence>